<evidence type="ECO:0000313" key="3">
    <source>
        <dbReference type="Proteomes" id="UP001361239"/>
    </source>
</evidence>
<protein>
    <submittedName>
        <fullName evidence="2">SDR family oxidoreductase</fullName>
        <ecNumber evidence="2">1.-.-.-</ecNumber>
    </submittedName>
</protein>
<dbReference type="EMBL" id="JBBHJZ010000003">
    <property type="protein sequence ID" value="MEJ5978057.1"/>
    <property type="molecule type" value="Genomic_DNA"/>
</dbReference>
<dbReference type="GO" id="GO:0016491">
    <property type="term" value="F:oxidoreductase activity"/>
    <property type="evidence" value="ECO:0007669"/>
    <property type="project" value="UniProtKB-KW"/>
</dbReference>
<dbReference type="SMART" id="SM00822">
    <property type="entry name" value="PKS_KR"/>
    <property type="match status" value="1"/>
</dbReference>
<organism evidence="2 3">
    <name type="scientific">Novosphingobium anseongense</name>
    <dbReference type="NCBI Taxonomy" id="3133436"/>
    <lineage>
        <taxon>Bacteria</taxon>
        <taxon>Pseudomonadati</taxon>
        <taxon>Pseudomonadota</taxon>
        <taxon>Alphaproteobacteria</taxon>
        <taxon>Sphingomonadales</taxon>
        <taxon>Sphingomonadaceae</taxon>
        <taxon>Novosphingobium</taxon>
    </lineage>
</organism>
<dbReference type="Pfam" id="PF13561">
    <property type="entry name" value="adh_short_C2"/>
    <property type="match status" value="1"/>
</dbReference>
<gene>
    <name evidence="2" type="ORF">WG901_15505</name>
</gene>
<proteinExistence type="predicted"/>
<sequence length="254" mass="26842">MGMLEGKIALITGAGTGIGKGTALMFAEEGAKVVIAARREAPLQAVSALAPDSISYVQMDLTSAEGRARALQTVIDRHGRLDVLVSNAGAQLWKSFAETSDDEIETIFATNLAATTRFFKQALPYLEASKGNVVVVSSTASHYTLVPTQKLSVYGASKAGLNQLTRTLAPELGPLGIRINAVAPGLTRGEYSGESLDLEQDQATRDWIASVTALGRMGEPRDIAEAITWLASDRAAWITGQVIDASGGWQIGPR</sequence>
<evidence type="ECO:0000259" key="1">
    <source>
        <dbReference type="SMART" id="SM00822"/>
    </source>
</evidence>
<dbReference type="PANTHER" id="PTHR43975:SF2">
    <property type="entry name" value="EG:BACR7A4.14 PROTEIN-RELATED"/>
    <property type="match status" value="1"/>
</dbReference>
<dbReference type="Gene3D" id="3.40.50.720">
    <property type="entry name" value="NAD(P)-binding Rossmann-like Domain"/>
    <property type="match status" value="1"/>
</dbReference>
<dbReference type="CDD" id="cd05233">
    <property type="entry name" value="SDR_c"/>
    <property type="match status" value="1"/>
</dbReference>
<dbReference type="RefSeq" id="WP_339588001.1">
    <property type="nucleotide sequence ID" value="NZ_JBBHJZ010000003.1"/>
</dbReference>
<dbReference type="PRINTS" id="PR00080">
    <property type="entry name" value="SDRFAMILY"/>
</dbReference>
<accession>A0ABU8RYG1</accession>
<comment type="caution">
    <text evidence="2">The sequence shown here is derived from an EMBL/GenBank/DDBJ whole genome shotgun (WGS) entry which is preliminary data.</text>
</comment>
<dbReference type="SUPFAM" id="SSF51735">
    <property type="entry name" value="NAD(P)-binding Rossmann-fold domains"/>
    <property type="match status" value="1"/>
</dbReference>
<dbReference type="InterPro" id="IPR002347">
    <property type="entry name" value="SDR_fam"/>
</dbReference>
<dbReference type="Proteomes" id="UP001361239">
    <property type="component" value="Unassembled WGS sequence"/>
</dbReference>
<dbReference type="PANTHER" id="PTHR43975">
    <property type="entry name" value="ZGC:101858"/>
    <property type="match status" value="1"/>
</dbReference>
<evidence type="ECO:0000313" key="2">
    <source>
        <dbReference type="EMBL" id="MEJ5978057.1"/>
    </source>
</evidence>
<feature type="domain" description="Ketoreductase" evidence="1">
    <location>
        <begin position="7"/>
        <end position="185"/>
    </location>
</feature>
<keyword evidence="2" id="KW-0560">Oxidoreductase</keyword>
<reference evidence="2 3" key="1">
    <citation type="submission" date="2024-03" db="EMBL/GenBank/DDBJ databases">
        <authorList>
            <person name="Jo J.-H."/>
        </authorList>
    </citation>
    <scope>NUCLEOTIDE SEQUENCE [LARGE SCALE GENOMIC DNA]</scope>
    <source>
        <strain evidence="2 3">PS1R-30</strain>
    </source>
</reference>
<dbReference type="PRINTS" id="PR00081">
    <property type="entry name" value="GDHRDH"/>
</dbReference>
<dbReference type="InterPro" id="IPR057326">
    <property type="entry name" value="KR_dom"/>
</dbReference>
<dbReference type="EC" id="1.-.-.-" evidence="2"/>
<dbReference type="InterPro" id="IPR036291">
    <property type="entry name" value="NAD(P)-bd_dom_sf"/>
</dbReference>
<dbReference type="PROSITE" id="PS00061">
    <property type="entry name" value="ADH_SHORT"/>
    <property type="match status" value="1"/>
</dbReference>
<dbReference type="InterPro" id="IPR020904">
    <property type="entry name" value="Sc_DH/Rdtase_CS"/>
</dbReference>
<name>A0ABU8RYG1_9SPHN</name>
<keyword evidence="3" id="KW-1185">Reference proteome</keyword>